<dbReference type="InterPro" id="IPR032687">
    <property type="entry name" value="AraC-type_N"/>
</dbReference>
<evidence type="ECO:0000256" key="3">
    <source>
        <dbReference type="ARBA" id="ARBA00023163"/>
    </source>
</evidence>
<dbReference type="GO" id="GO:0000976">
    <property type="term" value="F:transcription cis-regulatory region binding"/>
    <property type="evidence" value="ECO:0007669"/>
    <property type="project" value="TreeGrafter"/>
</dbReference>
<keyword evidence="3" id="KW-0804">Transcription</keyword>
<organism evidence="5">
    <name type="scientific">Bradyrhizobium septentrionale</name>
    <dbReference type="NCBI Taxonomy" id="1404411"/>
    <lineage>
        <taxon>Bacteria</taxon>
        <taxon>Pseudomonadati</taxon>
        <taxon>Pseudomonadota</taxon>
        <taxon>Alphaproteobacteria</taxon>
        <taxon>Hyphomicrobiales</taxon>
        <taxon>Nitrobacteraceae</taxon>
        <taxon>Bradyrhizobium</taxon>
    </lineage>
</organism>
<protein>
    <submittedName>
        <fullName evidence="5">AraC family transcriptional regulator ligand-binding domain-containing protein</fullName>
    </submittedName>
</protein>
<dbReference type="InterPro" id="IPR009057">
    <property type="entry name" value="Homeodomain-like_sf"/>
</dbReference>
<keyword evidence="1" id="KW-0805">Transcription regulation</keyword>
<dbReference type="SMART" id="SM00342">
    <property type="entry name" value="HTH_ARAC"/>
    <property type="match status" value="1"/>
</dbReference>
<dbReference type="Pfam" id="PF12833">
    <property type="entry name" value="HTH_18"/>
    <property type="match status" value="1"/>
</dbReference>
<feature type="domain" description="HTH araC/xylS-type" evidence="4">
    <location>
        <begin position="235"/>
        <end position="333"/>
    </location>
</feature>
<name>A0A973VW46_9BRAD</name>
<dbReference type="RefSeq" id="WP_166209368.1">
    <property type="nucleotide sequence ID" value="NZ_CP088285.1"/>
</dbReference>
<accession>A0A973VW46</accession>
<gene>
    <name evidence="5" type="ORF">HAP48_008720</name>
</gene>
<comment type="caution">
    <text evidence="5">The sequence shown here is derived from an EMBL/GenBank/DDBJ whole genome shotgun (WGS) entry which is preliminary data.</text>
</comment>
<dbReference type="PANTHER" id="PTHR47894:SF4">
    <property type="entry name" value="HTH-TYPE TRANSCRIPTIONAL REGULATOR GADX"/>
    <property type="match status" value="1"/>
</dbReference>
<keyword evidence="2" id="KW-0238">DNA-binding</keyword>
<dbReference type="SUPFAM" id="SSF46689">
    <property type="entry name" value="Homeodomain-like"/>
    <property type="match status" value="1"/>
</dbReference>
<dbReference type="GO" id="GO:0005829">
    <property type="term" value="C:cytosol"/>
    <property type="evidence" value="ECO:0007669"/>
    <property type="project" value="TreeGrafter"/>
</dbReference>
<dbReference type="AlphaFoldDB" id="A0A973VW46"/>
<dbReference type="Pfam" id="PF12625">
    <property type="entry name" value="Arabinose_bd"/>
    <property type="match status" value="1"/>
</dbReference>
<evidence type="ECO:0000256" key="1">
    <source>
        <dbReference type="ARBA" id="ARBA00023015"/>
    </source>
</evidence>
<dbReference type="Gene3D" id="1.10.10.60">
    <property type="entry name" value="Homeodomain-like"/>
    <property type="match status" value="1"/>
</dbReference>
<dbReference type="PANTHER" id="PTHR47894">
    <property type="entry name" value="HTH-TYPE TRANSCRIPTIONAL REGULATOR GADX"/>
    <property type="match status" value="1"/>
</dbReference>
<dbReference type="GO" id="GO:0003700">
    <property type="term" value="F:DNA-binding transcription factor activity"/>
    <property type="evidence" value="ECO:0007669"/>
    <property type="project" value="InterPro"/>
</dbReference>
<reference evidence="5" key="1">
    <citation type="submission" date="2020-06" db="EMBL/GenBank/DDBJ databases">
        <title>Whole Genome Sequence of Bradyrhizobium sp. Strain 1S1.</title>
        <authorList>
            <person name="Bromfield E.S.P."/>
            <person name="Cloutier S."/>
        </authorList>
    </citation>
    <scope>NUCLEOTIDE SEQUENCE [LARGE SCALE GENOMIC DNA]</scope>
    <source>
        <strain evidence="5">1S1</strain>
    </source>
</reference>
<evidence type="ECO:0000259" key="4">
    <source>
        <dbReference type="PROSITE" id="PS01124"/>
    </source>
</evidence>
<evidence type="ECO:0000256" key="2">
    <source>
        <dbReference type="ARBA" id="ARBA00023125"/>
    </source>
</evidence>
<sequence length="355" mass="39545">MHQTGYTRASTLGPIADVVTAAGGSIGRVFRRADLPLGLLEAPDTLLPLRDHFRLLMVTSRELHDEVFAVRLGRQTSMAGLGIFGRWVAQAPTLLEAIHRAGTSLPHMLQNATQLVVRRHGSEIHWSYELTDPARDGRRQNEMLAIWYMIAIVRHFAGACWLPSRIIFGDLPNRLRCPIGELTCTDTAIGNAASAIVFDRRLLTAVNPNLGQGDGLTASELGRIFDLPDPEDLPGRLSVLIQLELLDRRPTLSRIGNRSGLTRRTLQRRLSEVGLSYSDLLRNALQRRAVRLLCQTDRSIGDIASVLGYGDPAHFSRAFERWSGTAPTRWRRLPESRVRAETNGSPLRIKSRTDM</sequence>
<dbReference type="PROSITE" id="PS01124">
    <property type="entry name" value="HTH_ARAC_FAMILY_2"/>
    <property type="match status" value="1"/>
</dbReference>
<dbReference type="InterPro" id="IPR018060">
    <property type="entry name" value="HTH_AraC"/>
</dbReference>
<dbReference type="EMBL" id="JAAOLE020000001">
    <property type="protein sequence ID" value="NVI43117.1"/>
    <property type="molecule type" value="Genomic_DNA"/>
</dbReference>
<evidence type="ECO:0000313" key="5">
    <source>
        <dbReference type="EMBL" id="NVI43117.1"/>
    </source>
</evidence>
<proteinExistence type="predicted"/>